<accession>A0AAV5VJG6</accession>
<dbReference type="Proteomes" id="UP001432322">
    <property type="component" value="Unassembled WGS sequence"/>
</dbReference>
<comment type="caution">
    <text evidence="1">The sequence shown here is derived from an EMBL/GenBank/DDBJ whole genome shotgun (WGS) entry which is preliminary data.</text>
</comment>
<keyword evidence="2" id="KW-1185">Reference proteome</keyword>
<proteinExistence type="predicted"/>
<gene>
    <name evidence="1" type="ORF">PFISCL1PPCAC_10154</name>
</gene>
<evidence type="ECO:0000313" key="2">
    <source>
        <dbReference type="Proteomes" id="UP001432322"/>
    </source>
</evidence>
<reference evidence="1" key="1">
    <citation type="submission" date="2023-10" db="EMBL/GenBank/DDBJ databases">
        <title>Genome assembly of Pristionchus species.</title>
        <authorList>
            <person name="Yoshida K."/>
            <person name="Sommer R.J."/>
        </authorList>
    </citation>
    <scope>NUCLEOTIDE SEQUENCE</scope>
    <source>
        <strain evidence="1">RS5133</strain>
    </source>
</reference>
<organism evidence="1 2">
    <name type="scientific">Pristionchus fissidentatus</name>
    <dbReference type="NCBI Taxonomy" id="1538716"/>
    <lineage>
        <taxon>Eukaryota</taxon>
        <taxon>Metazoa</taxon>
        <taxon>Ecdysozoa</taxon>
        <taxon>Nematoda</taxon>
        <taxon>Chromadorea</taxon>
        <taxon>Rhabditida</taxon>
        <taxon>Rhabditina</taxon>
        <taxon>Diplogasteromorpha</taxon>
        <taxon>Diplogasteroidea</taxon>
        <taxon>Neodiplogasteridae</taxon>
        <taxon>Pristionchus</taxon>
    </lineage>
</organism>
<sequence length="331" mass="37432">MSTRPISQSVSHNKNKSLQKPEEWISTLIQRYQDQLPTRTGKVLDRESRELLNTTHACITNVSRHHCITVMQGLVRVLKAVNASKWTAPLAISQSRLVILQTLLECLQETQPFQGRNLDRDTMIKNVLNEMWIIVQSGNAGASDKAILVVSRVGDIAAPVLMARAEMGLNVMQEEDNTEESIQEAQSFVALMSYVTLDLDQLCKFLHMVTSLWPPRKEHLESVCSMTSSVLWKFIEKYPDTFSSLQHSPYPHVTDATDTMFNTMNTPEMKRRCVCWPVQMLLIAVSPCSLEAISHAQDHQGLPNLPENVIIKRQFVDMVGSTVQSERTQSK</sequence>
<dbReference type="EMBL" id="BTSY01000003">
    <property type="protein sequence ID" value="GMT18857.1"/>
    <property type="molecule type" value="Genomic_DNA"/>
</dbReference>
<dbReference type="AlphaFoldDB" id="A0AAV5VJG6"/>
<protein>
    <submittedName>
        <fullName evidence="1">Uncharacterized protein</fullName>
    </submittedName>
</protein>
<evidence type="ECO:0000313" key="1">
    <source>
        <dbReference type="EMBL" id="GMT18857.1"/>
    </source>
</evidence>
<name>A0AAV5VJG6_9BILA</name>
<feature type="non-terminal residue" evidence="1">
    <location>
        <position position="331"/>
    </location>
</feature>